<feature type="region of interest" description="Disordered" evidence="1">
    <location>
        <begin position="136"/>
        <end position="168"/>
    </location>
</feature>
<evidence type="ECO:0000313" key="3">
    <source>
        <dbReference type="Proteomes" id="UP000230233"/>
    </source>
</evidence>
<evidence type="ECO:0000256" key="1">
    <source>
        <dbReference type="SAM" id="MobiDB-lite"/>
    </source>
</evidence>
<dbReference type="EMBL" id="PDUG01000019">
    <property type="protein sequence ID" value="PIC12737.1"/>
    <property type="molecule type" value="Genomic_DNA"/>
</dbReference>
<sequence length="186" mass="21606">MQTFPSTLCMQSSDFTLPYMQRNSTTNVMNIAETQKQPQSATMTCNQDINNSINLRRNVMRVMHEAKQNVRRWANYVNEDRANLTKSLDCRGKTANTSKTKMTSAIMIINNLEKEFKADNKLILRLTDTDSLTTSISSEKWPKTKSRNTRSKIPSEQPEDMRKQRSQKWSRLKGKFCRKDTAIIWS</sequence>
<proteinExistence type="predicted"/>
<organism evidence="2 3">
    <name type="scientific">Caenorhabditis nigoni</name>
    <dbReference type="NCBI Taxonomy" id="1611254"/>
    <lineage>
        <taxon>Eukaryota</taxon>
        <taxon>Metazoa</taxon>
        <taxon>Ecdysozoa</taxon>
        <taxon>Nematoda</taxon>
        <taxon>Chromadorea</taxon>
        <taxon>Rhabditida</taxon>
        <taxon>Rhabditina</taxon>
        <taxon>Rhabditomorpha</taxon>
        <taxon>Rhabditoidea</taxon>
        <taxon>Rhabditidae</taxon>
        <taxon>Peloderinae</taxon>
        <taxon>Caenorhabditis</taxon>
    </lineage>
</organism>
<comment type="caution">
    <text evidence="2">The sequence shown here is derived from an EMBL/GenBank/DDBJ whole genome shotgun (WGS) entry which is preliminary data.</text>
</comment>
<dbReference type="Proteomes" id="UP000230233">
    <property type="component" value="Unassembled WGS sequence"/>
</dbReference>
<keyword evidence="3" id="KW-1185">Reference proteome</keyword>
<name>A0A2G5SCK0_9PELO</name>
<dbReference type="AlphaFoldDB" id="A0A2G5SCK0"/>
<dbReference type="OrthoDB" id="5900775at2759"/>
<reference evidence="3" key="1">
    <citation type="submission" date="2017-10" db="EMBL/GenBank/DDBJ databases">
        <title>Rapid genome shrinkage in a self-fertile nematode reveals novel sperm competition proteins.</title>
        <authorList>
            <person name="Yin D."/>
            <person name="Schwarz E.M."/>
            <person name="Thomas C.G."/>
            <person name="Felde R.L."/>
            <person name="Korf I.F."/>
            <person name="Cutter A.D."/>
            <person name="Schartner C.M."/>
            <person name="Ralston E.J."/>
            <person name="Meyer B.J."/>
            <person name="Haag E.S."/>
        </authorList>
    </citation>
    <scope>NUCLEOTIDE SEQUENCE [LARGE SCALE GENOMIC DNA]</scope>
    <source>
        <strain evidence="3">JU1422</strain>
    </source>
</reference>
<accession>A0A2G5SCK0</accession>
<evidence type="ECO:0000313" key="2">
    <source>
        <dbReference type="EMBL" id="PIC12737.1"/>
    </source>
</evidence>
<protein>
    <submittedName>
        <fullName evidence="2">Uncharacterized protein</fullName>
    </submittedName>
</protein>
<gene>
    <name evidence="2" type="ORF">B9Z55_028248</name>
</gene>